<organism evidence="3 4">
    <name type="scientific">Argiope bruennichi</name>
    <name type="common">Wasp spider</name>
    <name type="synonym">Aranea bruennichi</name>
    <dbReference type="NCBI Taxonomy" id="94029"/>
    <lineage>
        <taxon>Eukaryota</taxon>
        <taxon>Metazoa</taxon>
        <taxon>Ecdysozoa</taxon>
        <taxon>Arthropoda</taxon>
        <taxon>Chelicerata</taxon>
        <taxon>Arachnida</taxon>
        <taxon>Araneae</taxon>
        <taxon>Araneomorphae</taxon>
        <taxon>Entelegynae</taxon>
        <taxon>Araneoidea</taxon>
        <taxon>Araneidae</taxon>
        <taxon>Argiope</taxon>
    </lineage>
</organism>
<comment type="caution">
    <text evidence="3">The sequence shown here is derived from an EMBL/GenBank/DDBJ whole genome shotgun (WGS) entry which is preliminary data.</text>
</comment>
<protein>
    <recommendedName>
        <fullName evidence="2">WAP domain-containing protein</fullName>
    </recommendedName>
</protein>
<dbReference type="Proteomes" id="UP000807504">
    <property type="component" value="Unassembled WGS sequence"/>
</dbReference>
<reference evidence="3" key="1">
    <citation type="journal article" date="2020" name="bioRxiv">
        <title>Chromosome-level reference genome of the European wasp spider Argiope bruennichi: a resource for studies on range expansion and evolutionary adaptation.</title>
        <authorList>
            <person name="Sheffer M.M."/>
            <person name="Hoppe A."/>
            <person name="Krehenwinkel H."/>
            <person name="Uhl G."/>
            <person name="Kuss A.W."/>
            <person name="Jensen L."/>
            <person name="Jensen C."/>
            <person name="Gillespie R.G."/>
            <person name="Hoff K.J."/>
            <person name="Prost S."/>
        </authorList>
    </citation>
    <scope>NUCLEOTIDE SEQUENCE</scope>
</reference>
<evidence type="ECO:0000313" key="3">
    <source>
        <dbReference type="EMBL" id="KAF8781562.1"/>
    </source>
</evidence>
<dbReference type="InterPro" id="IPR008197">
    <property type="entry name" value="WAP_dom"/>
</dbReference>
<dbReference type="GO" id="GO:0030414">
    <property type="term" value="F:peptidase inhibitor activity"/>
    <property type="evidence" value="ECO:0007669"/>
    <property type="project" value="InterPro"/>
</dbReference>
<feature type="domain" description="WAP" evidence="2">
    <location>
        <begin position="31"/>
        <end position="78"/>
    </location>
</feature>
<dbReference type="Pfam" id="PF00095">
    <property type="entry name" value="WAP"/>
    <property type="match status" value="1"/>
</dbReference>
<gene>
    <name evidence="3" type="ORF">HNY73_011945</name>
</gene>
<name>A0A8T0EZ02_ARGBR</name>
<dbReference type="GO" id="GO:0005576">
    <property type="term" value="C:extracellular region"/>
    <property type="evidence" value="ECO:0007669"/>
    <property type="project" value="InterPro"/>
</dbReference>
<dbReference type="AlphaFoldDB" id="A0A8T0EZ02"/>
<reference evidence="3" key="2">
    <citation type="submission" date="2020-06" db="EMBL/GenBank/DDBJ databases">
        <authorList>
            <person name="Sheffer M."/>
        </authorList>
    </citation>
    <scope>NUCLEOTIDE SEQUENCE</scope>
</reference>
<keyword evidence="1" id="KW-0732">Signal</keyword>
<feature type="chain" id="PRO_5035765430" description="WAP domain-containing protein" evidence="1">
    <location>
        <begin position="25"/>
        <end position="80"/>
    </location>
</feature>
<evidence type="ECO:0000313" key="4">
    <source>
        <dbReference type="Proteomes" id="UP000807504"/>
    </source>
</evidence>
<dbReference type="EMBL" id="JABXBU010001863">
    <property type="protein sequence ID" value="KAF8781562.1"/>
    <property type="molecule type" value="Genomic_DNA"/>
</dbReference>
<feature type="signal peptide" evidence="1">
    <location>
        <begin position="1"/>
        <end position="24"/>
    </location>
</feature>
<accession>A0A8T0EZ02</accession>
<sequence>MIGCRRRVLKVLFIFLLQVGIATLTDVDDGPDICPRDRDEAASKGRQCLRKCKNDADCISTRKRCLCDGLCGWSCVRPGL</sequence>
<proteinExistence type="predicted"/>
<keyword evidence="4" id="KW-1185">Reference proteome</keyword>
<evidence type="ECO:0000259" key="2">
    <source>
        <dbReference type="Pfam" id="PF00095"/>
    </source>
</evidence>
<evidence type="ECO:0000256" key="1">
    <source>
        <dbReference type="SAM" id="SignalP"/>
    </source>
</evidence>